<comment type="caution">
    <text evidence="1">The sequence shown here is derived from an EMBL/GenBank/DDBJ whole genome shotgun (WGS) entry which is preliminary data.</text>
</comment>
<evidence type="ECO:0000313" key="1">
    <source>
        <dbReference type="EMBL" id="KAG5542379.1"/>
    </source>
</evidence>
<sequence>MDSSSKSSSANRAYPYPEDVKVYELVPNMLQFSNYVVWKKQMLGDVITRNGLRGFIDGKVETPPETKMVTVSDGANAGGPICQKSINEDYVAWKRSDELVRQWILSRLMRSMKNKVSPFKTAKETRLNHYLPLYKAAIEGDWKTAEVFIRIEPDAVRAPITPDSETALIVAVRVARRNRFVKKLVDKMSPDDLAIGDDTGRTALHRAAGSGNSAAAELLVRKDRGLVNLETHSKDTPLYYAAARGEKNRSMILWLMEVMDLKTKPLEDIAREVLRDNPKLASFIPENEDLKHPLSALAGNPSSFPNLAAELATMVRRISRGLTNFCSNLELELNLPPCSGELVMNLENIPDYRIGGDPEAPPASNNSVAANVPLIKPIREKKELQDHALALLQFLCEKVIESDFSNADRIFWLPLEQATLEGIPEIVEKILVVYPYAVLLENRKKQSIFQQAIVLRQEKVFNLIHQLEESRAIVLSKWDASNNNALHLAGHAADPQQLYLKAGAAFQMQRELQWFKVFFPFK</sequence>
<evidence type="ECO:0000313" key="2">
    <source>
        <dbReference type="Proteomes" id="UP000823749"/>
    </source>
</evidence>
<dbReference type="InterPro" id="IPR036770">
    <property type="entry name" value="Ankyrin_rpt-contain_sf"/>
</dbReference>
<dbReference type="Proteomes" id="UP000823749">
    <property type="component" value="Chromosome 7"/>
</dbReference>
<proteinExistence type="predicted"/>
<accession>A0AAV6JRL0</accession>
<dbReference type="EMBL" id="JACTNZ010000007">
    <property type="protein sequence ID" value="KAG5542379.1"/>
    <property type="molecule type" value="Genomic_DNA"/>
</dbReference>
<dbReference type="PANTHER" id="PTHR24177">
    <property type="entry name" value="CASKIN"/>
    <property type="match status" value="1"/>
</dbReference>
<dbReference type="Gene3D" id="1.25.40.20">
    <property type="entry name" value="Ankyrin repeat-containing domain"/>
    <property type="match status" value="1"/>
</dbReference>
<evidence type="ECO:0008006" key="3">
    <source>
        <dbReference type="Google" id="ProtNLM"/>
    </source>
</evidence>
<keyword evidence="2" id="KW-1185">Reference proteome</keyword>
<dbReference type="AlphaFoldDB" id="A0AAV6JRL0"/>
<dbReference type="InterPro" id="IPR002110">
    <property type="entry name" value="Ankyrin_rpt"/>
</dbReference>
<dbReference type="Pfam" id="PF12796">
    <property type="entry name" value="Ank_2"/>
    <property type="match status" value="1"/>
</dbReference>
<dbReference type="PANTHER" id="PTHR24177:SF292">
    <property type="entry name" value="ANKYRIN REPEAT FAMILY PROTEIN-RELATED"/>
    <property type="match status" value="1"/>
</dbReference>
<reference evidence="1" key="1">
    <citation type="submission" date="2020-08" db="EMBL/GenBank/DDBJ databases">
        <title>Plant Genome Project.</title>
        <authorList>
            <person name="Zhang R.-G."/>
        </authorList>
    </citation>
    <scope>NUCLEOTIDE SEQUENCE</scope>
    <source>
        <strain evidence="1">WSP0</strain>
        <tissue evidence="1">Leaf</tissue>
    </source>
</reference>
<gene>
    <name evidence="1" type="ORF">RHGRI_022046</name>
</gene>
<dbReference type="GO" id="GO:0016020">
    <property type="term" value="C:membrane"/>
    <property type="evidence" value="ECO:0007669"/>
    <property type="project" value="TreeGrafter"/>
</dbReference>
<dbReference type="SMART" id="SM00248">
    <property type="entry name" value="ANK"/>
    <property type="match status" value="4"/>
</dbReference>
<organism evidence="1 2">
    <name type="scientific">Rhododendron griersonianum</name>
    <dbReference type="NCBI Taxonomy" id="479676"/>
    <lineage>
        <taxon>Eukaryota</taxon>
        <taxon>Viridiplantae</taxon>
        <taxon>Streptophyta</taxon>
        <taxon>Embryophyta</taxon>
        <taxon>Tracheophyta</taxon>
        <taxon>Spermatophyta</taxon>
        <taxon>Magnoliopsida</taxon>
        <taxon>eudicotyledons</taxon>
        <taxon>Gunneridae</taxon>
        <taxon>Pentapetalae</taxon>
        <taxon>asterids</taxon>
        <taxon>Ericales</taxon>
        <taxon>Ericaceae</taxon>
        <taxon>Ericoideae</taxon>
        <taxon>Rhodoreae</taxon>
        <taxon>Rhododendron</taxon>
    </lineage>
</organism>
<name>A0AAV6JRL0_9ERIC</name>
<dbReference type="SUPFAM" id="SSF48403">
    <property type="entry name" value="Ankyrin repeat"/>
    <property type="match status" value="1"/>
</dbReference>
<protein>
    <recommendedName>
        <fullName evidence="3">Ankyrin repeat family protein</fullName>
    </recommendedName>
</protein>